<evidence type="ECO:0000259" key="2">
    <source>
        <dbReference type="PROSITE" id="PS50104"/>
    </source>
</evidence>
<evidence type="ECO:0000313" key="3">
    <source>
        <dbReference type="EnsemblPlants" id="Bra008055.1-P"/>
    </source>
</evidence>
<dbReference type="PANTHER" id="PTHR11017:SF564">
    <property type="entry name" value="DISEASE RESISTANCE PROTEIN (TIR-NBS CLASS)"/>
    <property type="match status" value="1"/>
</dbReference>
<evidence type="ECO:0000313" key="4">
    <source>
        <dbReference type="Proteomes" id="UP000011750"/>
    </source>
</evidence>
<dbReference type="GO" id="GO:0006952">
    <property type="term" value="P:defense response"/>
    <property type="evidence" value="ECO:0007669"/>
    <property type="project" value="InterPro"/>
</dbReference>
<dbReference type="HOGENOM" id="CLU_001561_2_3_1"/>
<dbReference type="InterPro" id="IPR027417">
    <property type="entry name" value="P-loop_NTPase"/>
</dbReference>
<feature type="coiled-coil region" evidence="1">
    <location>
        <begin position="479"/>
        <end position="506"/>
    </location>
</feature>
<dbReference type="InterPro" id="IPR002182">
    <property type="entry name" value="NB-ARC"/>
</dbReference>
<dbReference type="RefSeq" id="XP_018512498.1">
    <property type="nucleotide sequence ID" value="XM_018656982.1"/>
</dbReference>
<dbReference type="InterPro" id="IPR042197">
    <property type="entry name" value="Apaf_helical"/>
</dbReference>
<reference evidence="3 4" key="1">
    <citation type="journal article" date="2011" name="Nat. Genet.">
        <title>The genome of the mesopolyploid crop species Brassica rapa.</title>
        <authorList>
            <consortium name="Brassica rapa Genome Sequencing Project Consortium"/>
            <person name="Wang X."/>
            <person name="Wang H."/>
            <person name="Wang J."/>
            <person name="Sun R."/>
            <person name="Wu J."/>
            <person name="Liu S."/>
            <person name="Bai Y."/>
            <person name="Mun J.H."/>
            <person name="Bancroft I."/>
            <person name="Cheng F."/>
            <person name="Huang S."/>
            <person name="Li X."/>
            <person name="Hua W."/>
            <person name="Wang J."/>
            <person name="Wang X."/>
            <person name="Freeling M."/>
            <person name="Pires J.C."/>
            <person name="Paterson A.H."/>
            <person name="Chalhoub B."/>
            <person name="Wang B."/>
            <person name="Hayward A."/>
            <person name="Sharpe A.G."/>
            <person name="Park B.S."/>
            <person name="Weisshaar B."/>
            <person name="Liu B."/>
            <person name="Li B."/>
            <person name="Liu B."/>
            <person name="Tong C."/>
            <person name="Song C."/>
            <person name="Duran C."/>
            <person name="Peng C."/>
            <person name="Geng C."/>
            <person name="Koh C."/>
            <person name="Lin C."/>
            <person name="Edwards D."/>
            <person name="Mu D."/>
            <person name="Shen D."/>
            <person name="Soumpourou E."/>
            <person name="Li F."/>
            <person name="Fraser F."/>
            <person name="Conant G."/>
            <person name="Lassalle G."/>
            <person name="King G.J."/>
            <person name="Bonnema G."/>
            <person name="Tang H."/>
            <person name="Wang H."/>
            <person name="Belcram H."/>
            <person name="Zhou H."/>
            <person name="Hirakawa H."/>
            <person name="Abe H."/>
            <person name="Guo H."/>
            <person name="Wang H."/>
            <person name="Jin H."/>
            <person name="Parkin I.A."/>
            <person name="Batley J."/>
            <person name="Kim J.S."/>
            <person name="Just J."/>
            <person name="Li J."/>
            <person name="Xu J."/>
            <person name="Deng J."/>
            <person name="Kim J.A."/>
            <person name="Li J."/>
            <person name="Yu J."/>
            <person name="Meng J."/>
            <person name="Wang J."/>
            <person name="Min J."/>
            <person name="Poulain J."/>
            <person name="Wang J."/>
            <person name="Hatakeyama K."/>
            <person name="Wu K."/>
            <person name="Wang L."/>
            <person name="Fang L."/>
            <person name="Trick M."/>
            <person name="Links M.G."/>
            <person name="Zhao M."/>
            <person name="Jin M."/>
            <person name="Ramchiary N."/>
            <person name="Drou N."/>
            <person name="Berkman P.J."/>
            <person name="Cai Q."/>
            <person name="Huang Q."/>
            <person name="Li R."/>
            <person name="Tabata S."/>
            <person name="Cheng S."/>
            <person name="Zhang S."/>
            <person name="Zhang S."/>
            <person name="Huang S."/>
            <person name="Sato S."/>
            <person name="Sun S."/>
            <person name="Kwon S.J."/>
            <person name="Choi S.R."/>
            <person name="Lee T.H."/>
            <person name="Fan W."/>
            <person name="Zhao X."/>
            <person name="Tan X."/>
            <person name="Xu X."/>
            <person name="Wang Y."/>
            <person name="Qiu Y."/>
            <person name="Yin Y."/>
            <person name="Li Y."/>
            <person name="Du Y."/>
            <person name="Liao Y."/>
            <person name="Lim Y."/>
            <person name="Narusaka Y."/>
            <person name="Wang Y."/>
            <person name="Wang Z."/>
            <person name="Li Z."/>
            <person name="Wang Z."/>
            <person name="Xiong Z."/>
            <person name="Zhang Z."/>
        </authorList>
    </citation>
    <scope>NUCLEOTIDE SEQUENCE [LARGE SCALE GENOMIC DNA]</scope>
    <source>
        <strain evidence="3 4">cv. Chiifu-401-42</strain>
    </source>
</reference>
<dbReference type="InterPro" id="IPR035897">
    <property type="entry name" value="Toll_tir_struct_dom_sf"/>
</dbReference>
<evidence type="ECO:0000256" key="1">
    <source>
        <dbReference type="SAM" id="Coils"/>
    </source>
</evidence>
<dbReference type="AlphaFoldDB" id="M4CV10"/>
<dbReference type="SMR" id="M4CV10"/>
<dbReference type="PRINTS" id="PR00364">
    <property type="entry name" value="DISEASERSIST"/>
</dbReference>
<dbReference type="InterPro" id="IPR044974">
    <property type="entry name" value="Disease_R_plants"/>
</dbReference>
<dbReference type="Pfam" id="PF00931">
    <property type="entry name" value="NB-ARC"/>
    <property type="match status" value="2"/>
</dbReference>
<reference evidence="3 4" key="2">
    <citation type="journal article" date="2018" name="Hortic Res">
        <title>Improved Brassica rapa reference genome by single-molecule sequencing and chromosome conformation capture technologies.</title>
        <authorList>
            <person name="Zhang L."/>
            <person name="Cai X."/>
            <person name="Wu J."/>
            <person name="Liu M."/>
            <person name="Grob S."/>
            <person name="Cheng F."/>
            <person name="Liang J."/>
            <person name="Cai C."/>
            <person name="Liu Z."/>
            <person name="Liu B."/>
            <person name="Wang F."/>
            <person name="Li S."/>
            <person name="Liu F."/>
            <person name="Li X."/>
            <person name="Cheng L."/>
            <person name="Yang W."/>
            <person name="Li M.H."/>
            <person name="Grossniklaus U."/>
            <person name="Zheng H."/>
            <person name="Wang X."/>
        </authorList>
    </citation>
    <scope>NUCLEOTIDE SEQUENCE [LARGE SCALE GENOMIC DNA]</scope>
    <source>
        <strain evidence="3 4">cv. Chiifu-401-42</strain>
    </source>
</reference>
<organism evidence="3 4">
    <name type="scientific">Brassica campestris</name>
    <name type="common">Field mustard</name>
    <dbReference type="NCBI Taxonomy" id="3711"/>
    <lineage>
        <taxon>Eukaryota</taxon>
        <taxon>Viridiplantae</taxon>
        <taxon>Streptophyta</taxon>
        <taxon>Embryophyta</taxon>
        <taxon>Tracheophyta</taxon>
        <taxon>Spermatophyta</taxon>
        <taxon>Magnoliopsida</taxon>
        <taxon>eudicotyledons</taxon>
        <taxon>Gunneridae</taxon>
        <taxon>Pentapetalae</taxon>
        <taxon>rosids</taxon>
        <taxon>malvids</taxon>
        <taxon>Brassicales</taxon>
        <taxon>Brassicaceae</taxon>
        <taxon>Brassiceae</taxon>
        <taxon>Brassica</taxon>
    </lineage>
</organism>
<dbReference type="Gramene" id="Bra008055.1">
    <property type="protein sequence ID" value="Bra008055.1-P"/>
    <property type="gene ID" value="Bra008055"/>
</dbReference>
<dbReference type="Pfam" id="PF01582">
    <property type="entry name" value="TIR"/>
    <property type="match status" value="1"/>
</dbReference>
<dbReference type="SMART" id="SM00255">
    <property type="entry name" value="TIR"/>
    <property type="match status" value="1"/>
</dbReference>
<dbReference type="InterPro" id="IPR000157">
    <property type="entry name" value="TIR_dom"/>
</dbReference>
<feature type="domain" description="TIR" evidence="2">
    <location>
        <begin position="10"/>
        <end position="179"/>
    </location>
</feature>
<dbReference type="PANTHER" id="PTHR11017">
    <property type="entry name" value="LEUCINE-RICH REPEAT-CONTAINING PROTEIN"/>
    <property type="match status" value="1"/>
</dbReference>
<dbReference type="OrthoDB" id="1111725at2759"/>
<dbReference type="STRING" id="51351.M4CV10"/>
<dbReference type="GO" id="GO:0043531">
    <property type="term" value="F:ADP binding"/>
    <property type="evidence" value="ECO:0007669"/>
    <property type="project" value="InterPro"/>
</dbReference>
<accession>M4CV10</accession>
<dbReference type="OMA" id="EEWECEL"/>
<keyword evidence="1" id="KW-0175">Coiled coil</keyword>
<dbReference type="PROSITE" id="PS50104">
    <property type="entry name" value="TIR"/>
    <property type="match status" value="1"/>
</dbReference>
<dbReference type="EnsemblPlants" id="Bra008055.1">
    <property type="protein sequence ID" value="Bra008055.1-P"/>
    <property type="gene ID" value="Bra008055"/>
</dbReference>
<dbReference type="SUPFAM" id="SSF52540">
    <property type="entry name" value="P-loop containing nucleoside triphosphate hydrolases"/>
    <property type="match status" value="1"/>
</dbReference>
<keyword evidence="4" id="KW-1185">Reference proteome</keyword>
<dbReference type="GeneID" id="103852811"/>
<sequence length="534" mass="60646">MYTSSLSSNAKVDVFLSFREEIRGGFVSGFLSHLRHALARQSITCFIDNQEEERTEKRKQLSAKKVLHAIPESKVAVVVLSKNYASSSWSLNELAEIMETNLMMVPVYYEVDISDVRYQKGSFGEDLRRHGQSESSQTMKRWKACLTKLTDTKPEFSPQTSKDEAKLVRDITRHVSGLLSTSRLPKNLLPGKTCEDKPNTRMTSWSRRVSDSNKIMATISGKSYSPIAMDRQTDSIYEILKLECTSEVYVIAVTGVAGIGKTTIARHLFNKLSSRFEESCFFEASRNILDDSSQAQRVITSSATKNINQNLSTACYQNHYSLEISRNFLDQGHDLSALFGSHEKLLSPKSRKRKARQTLGDEDNKRRRICKKRVLIIVDNIGIEDLEMVMKGVNRFCPGSRVIVTTEDKSLLLARGVEHVYEMDCLKYDEGLELFSECAFQKQYPPANFEQLSARAVEVTGCLPLGLKLLGSFLRDRTEEEWECELRRLEARQDEATVELSKLKAQAMKAYHMAEQKKIANVNAEARNNKNRSH</sequence>
<name>M4CV10_BRACM</name>
<dbReference type="Gene3D" id="3.40.50.10140">
    <property type="entry name" value="Toll/interleukin-1 receptor homology (TIR) domain"/>
    <property type="match status" value="1"/>
</dbReference>
<protein>
    <recommendedName>
        <fullName evidence="2">TIR domain-containing protein</fullName>
    </recommendedName>
</protein>
<reference evidence="3" key="3">
    <citation type="submission" date="2023-03" db="UniProtKB">
        <authorList>
            <consortium name="EnsemblPlants"/>
        </authorList>
    </citation>
    <scope>IDENTIFICATION</scope>
    <source>
        <strain evidence="3">cv. Chiifu-401-42</strain>
    </source>
</reference>
<dbReference type="Gene3D" id="1.10.8.430">
    <property type="entry name" value="Helical domain of apoptotic protease-activating factors"/>
    <property type="match status" value="1"/>
</dbReference>
<dbReference type="SUPFAM" id="SSF52200">
    <property type="entry name" value="Toll/Interleukin receptor TIR domain"/>
    <property type="match status" value="1"/>
</dbReference>
<proteinExistence type="predicted"/>
<dbReference type="Gene3D" id="3.40.50.300">
    <property type="entry name" value="P-loop containing nucleotide triphosphate hydrolases"/>
    <property type="match status" value="1"/>
</dbReference>
<dbReference type="GO" id="GO:0007165">
    <property type="term" value="P:signal transduction"/>
    <property type="evidence" value="ECO:0007669"/>
    <property type="project" value="InterPro"/>
</dbReference>
<dbReference type="InParanoid" id="M4CV10"/>
<dbReference type="Proteomes" id="UP000011750">
    <property type="component" value="Chromosome A02"/>
</dbReference>